<accession>A0A7U4J8V8</accession>
<organism evidence="1 2">
    <name type="scientific">Sphingomonas hengshuiensis</name>
    <dbReference type="NCBI Taxonomy" id="1609977"/>
    <lineage>
        <taxon>Bacteria</taxon>
        <taxon>Pseudomonadati</taxon>
        <taxon>Pseudomonadota</taxon>
        <taxon>Alphaproteobacteria</taxon>
        <taxon>Sphingomonadales</taxon>
        <taxon>Sphingomonadaceae</taxon>
        <taxon>Sphingomonas</taxon>
    </lineage>
</organism>
<gene>
    <name evidence="1" type="ORF">TS85_12340</name>
</gene>
<proteinExistence type="predicted"/>
<dbReference type="Proteomes" id="UP000032300">
    <property type="component" value="Chromosome"/>
</dbReference>
<evidence type="ECO:0008006" key="3">
    <source>
        <dbReference type="Google" id="ProtNLM"/>
    </source>
</evidence>
<reference evidence="1 2" key="2">
    <citation type="submission" date="2015-02" db="EMBL/GenBank/DDBJ databases">
        <title>The complete genome of Sphingomonas hengshuiensis sp. WHSC-8 isolated from soil of Hengshui Lake.</title>
        <authorList>
            <person name="Wei S."/>
            <person name="Guo J."/>
            <person name="Su C."/>
            <person name="Wu R."/>
            <person name="Zhang Z."/>
            <person name="Liang K."/>
            <person name="Li H."/>
            <person name="Wang T."/>
            <person name="Liu H."/>
            <person name="Zhang C."/>
            <person name="Li Z."/>
            <person name="Wang Q."/>
            <person name="Meng J."/>
        </authorList>
    </citation>
    <scope>NUCLEOTIDE SEQUENCE [LARGE SCALE GENOMIC DNA]</scope>
    <source>
        <strain evidence="1 2">WHSC-8</strain>
    </source>
</reference>
<keyword evidence="2" id="KW-1185">Reference proteome</keyword>
<sequence length="1342" mass="139779">MKGDGVAAPDDILALNPAISQADRALAAPSPARVQVDGRSLAALLAFAVDYGTLITFYDLYDRPNGDWSIFFRKDPSIALAVQLGLDLDDIQAGFDRTLADLDAATSGEGATRHATRALAAIERLAEVATGGESRGHGIDHALSALVRSDRRDLLAVPARALQLHLGGNDLAHAIARDRGDWLPRFADHAGTLAAMLVTALGQGRAATLAAFEDSLADARHPPQSGLYDAFATLFGHAQATINRFPARLAEFYRKDVLRQVRRTGEPDRVCLCFTPGKGIARVELPRGTRFDAGKDADGESIAYSLETALSVDAASVAALRTLRVTETAAAGALPALPAQVLSGIVTLADTAPRIATPFPLFGADSPGSDGTLTTTPASLGFAIASPTLLLAGGTRTITFGLTLTPASHAAAWERCVAIGDTVDMDPEAVFTALTQAAFGLRYSSAGDWASVESGYQVTPITAGDTRFALAFTLSPDAAPLTASAPEDMPGEMPVLVARLLQDAVALGTAPDAAIVYPYAIVTAMVLEALSVDVVVTGLADVTAASPNGAVDPSQPFAPFGSPPVQGATFSIAAPELFVKPVSAFTLSFDWVGLPVTTTGFRGYYQAYVVDADGRTVPPGSQYDDASFRAGLTLANPGWWSIAPSSDPYKLFTSTRQGTLQPAIQFTATVAPQVPPTYYDPALSTIDLVLSEPDTAFGDVLYAPNVMAASLRLTATASACAQQCGTEDSGASDPPLAEVNAAARRPLGHGWRRRVARAARRSGATLDDAAAAAIEQALAAHGGSTADLRASLTAAQEAAAYAPPRLLGLIQGTPDPAARNAALRGWLAEHGGAISAEGAAAVTRAHAFADAGAAIRSAADAATAEGSAAARDAMIGTVDRAAATIAAATGSDTSACVRKCLEKANILGFPNQPWQPQATRLAIDYTARAAAPVADGAPVEAVLFHLLPFDAVEAARWTAGACPLLAPIPLAGSLFIQLSDPAEDLTLLFRLAPPVQGWPEDTPRVGWAQARGAGGWAPLTPLRDTTNDLRNSGIVTLHIDPGSDEDGDAPWLRADVAGAVAAFPDLATLVTNAAMAEWVGPGGGAELGTPLTPGRITRPVSPIAGLGSVDQPLPSTGGAPLLAGKAFAGWLAERLRHKDRGIQDWDYATLTLAAFPSLWQVAVVPASRGGVAPAPGHVWIVPVPGPETPAIVDPTIPSSDAQMLDAIHAYLVARISPFIRLHVTNPPYLRLRVAAELIFADADSAEAYAARLEDELIRFLSPWPTPTLGPRPPDYYTTREIAHFIRNRPYVRAILKLQVTPAEGIVPQGWHYCTSATAHDIRGKTQQAARARPLTPAIGHAP</sequence>
<dbReference type="EMBL" id="CP010836">
    <property type="protein sequence ID" value="AJP72407.1"/>
    <property type="molecule type" value="Genomic_DNA"/>
</dbReference>
<evidence type="ECO:0000313" key="2">
    <source>
        <dbReference type="Proteomes" id="UP000032300"/>
    </source>
</evidence>
<evidence type="ECO:0000313" key="1">
    <source>
        <dbReference type="EMBL" id="AJP72407.1"/>
    </source>
</evidence>
<name>A0A7U4J8V8_9SPHN</name>
<protein>
    <recommendedName>
        <fullName evidence="3">Baseplate protein J-like domain-containing protein</fullName>
    </recommendedName>
</protein>
<reference evidence="1 2" key="1">
    <citation type="journal article" date="2015" name="Int. J. Syst. Evol. Microbiol.">
        <title>Sphingomonas hengshuiensis sp. nov., isolated from lake wetland.</title>
        <authorList>
            <person name="Wei S."/>
            <person name="Wang T."/>
            <person name="Liu H."/>
            <person name="Zhang C."/>
            <person name="Guo J."/>
            <person name="Wang Q."/>
            <person name="Liang K."/>
            <person name="Zhang Z."/>
        </authorList>
    </citation>
    <scope>NUCLEOTIDE SEQUENCE [LARGE SCALE GENOMIC DNA]</scope>
    <source>
        <strain evidence="1 2">WHSC-8</strain>
    </source>
</reference>
<dbReference type="KEGG" id="sphi:TS85_12340"/>